<organism evidence="1 2">
    <name type="scientific">Linderina macrospora</name>
    <dbReference type="NCBI Taxonomy" id="4868"/>
    <lineage>
        <taxon>Eukaryota</taxon>
        <taxon>Fungi</taxon>
        <taxon>Fungi incertae sedis</taxon>
        <taxon>Zoopagomycota</taxon>
        <taxon>Kickxellomycotina</taxon>
        <taxon>Kickxellomycetes</taxon>
        <taxon>Kickxellales</taxon>
        <taxon>Kickxellaceae</taxon>
        <taxon>Linderina</taxon>
    </lineage>
</organism>
<dbReference type="Proteomes" id="UP001150603">
    <property type="component" value="Unassembled WGS sequence"/>
</dbReference>
<proteinExistence type="predicted"/>
<evidence type="ECO:0000313" key="1">
    <source>
        <dbReference type="EMBL" id="KAJ1939825.1"/>
    </source>
</evidence>
<protein>
    <submittedName>
        <fullName evidence="1">Uncharacterized protein</fullName>
    </submittedName>
</protein>
<gene>
    <name evidence="1" type="ORF">FBU59_003993</name>
</gene>
<dbReference type="EMBL" id="JANBPW010002723">
    <property type="protein sequence ID" value="KAJ1939825.1"/>
    <property type="molecule type" value="Genomic_DNA"/>
</dbReference>
<name>A0ACC1J6Q1_9FUNG</name>
<reference evidence="1" key="1">
    <citation type="submission" date="2022-07" db="EMBL/GenBank/DDBJ databases">
        <title>Phylogenomic reconstructions and comparative analyses of Kickxellomycotina fungi.</title>
        <authorList>
            <person name="Reynolds N.K."/>
            <person name="Stajich J.E."/>
            <person name="Barry K."/>
            <person name="Grigoriev I.V."/>
            <person name="Crous P."/>
            <person name="Smith M.E."/>
        </authorList>
    </citation>
    <scope>NUCLEOTIDE SEQUENCE</scope>
    <source>
        <strain evidence="1">NRRL 5244</strain>
    </source>
</reference>
<accession>A0ACC1J6Q1</accession>
<sequence length="310" mass="34850">MAKRAAGDRSAPQSNVVKRAKRFQTMKDRFKKAENVFELSPMMKGFFITCNRGREKKSAVEVIDLLEQYTEKLYPGLEAGEESDNEGDEAGDIESEIARELEGMKSKSKPKLFRSLQTTIDCIAFVKCDKRIDPEALVHFMFSDLVKTKQRHTRFTSRLIPAQVTCSAKVDSIVDAAKKVGAKLLAEDAEPTTFALAINVRYCDGLKRRDIIPAVAAPFDVKHKVDLENAKYTIVIEAFKSMCVVGLVEDYNKLKRLNLQTLFDEPEDKPKAAEVAEKTTTEATTEAVQEPEEAEEAKETDDKEKAEEQK</sequence>
<evidence type="ECO:0000313" key="2">
    <source>
        <dbReference type="Proteomes" id="UP001150603"/>
    </source>
</evidence>
<comment type="caution">
    <text evidence="1">The sequence shown here is derived from an EMBL/GenBank/DDBJ whole genome shotgun (WGS) entry which is preliminary data.</text>
</comment>
<keyword evidence="2" id="KW-1185">Reference proteome</keyword>